<dbReference type="GO" id="GO:0017147">
    <property type="term" value="F:Wnt-protein binding"/>
    <property type="evidence" value="ECO:0007669"/>
    <property type="project" value="TreeGrafter"/>
</dbReference>
<dbReference type="InterPro" id="IPR020067">
    <property type="entry name" value="Frizzled_dom"/>
</dbReference>
<comment type="caution">
    <text evidence="6">The sequence shown here is derived from an EMBL/GenBank/DDBJ whole genome shotgun (WGS) entry which is preliminary data.</text>
</comment>
<sequence length="200" mass="22899">YLKDCKSKCAGSSVAVNKMFWVWILTIIPITFQTAHEFRVKLPRRCEEISVPLCVRVLPYNFTRFPNLVGHRSQVLARRSIDYYSSVFVEDANCAKHAAFFLCSFYLPICLPGIEEGVIKPCRFLCEKIKKGCPAIRKQWPSFLRCEELPKFSDGVCVQPMSFVPAHQPASDVKDNSCAMELPVDYQHYASKHFDYARCG</sequence>
<keyword evidence="7" id="KW-1185">Reference proteome</keyword>
<dbReference type="GO" id="GO:0005886">
    <property type="term" value="C:plasma membrane"/>
    <property type="evidence" value="ECO:0007669"/>
    <property type="project" value="TreeGrafter"/>
</dbReference>
<comment type="caution">
    <text evidence="3">Lacks conserved residue(s) required for the propagation of feature annotation.</text>
</comment>
<dbReference type="CDD" id="cd07066">
    <property type="entry name" value="CRD_FZ"/>
    <property type="match status" value="1"/>
</dbReference>
<gene>
    <name evidence="6" type="ORF">pdam_00013172</name>
</gene>
<name>A0A3M6UM72_POCDA</name>
<dbReference type="EMBL" id="RCHS01001257">
    <property type="protein sequence ID" value="RMX54458.1"/>
    <property type="molecule type" value="Genomic_DNA"/>
</dbReference>
<protein>
    <recommendedName>
        <fullName evidence="5">FZ domain-containing protein</fullName>
    </recommendedName>
</protein>
<evidence type="ECO:0000313" key="6">
    <source>
        <dbReference type="EMBL" id="RMX54458.1"/>
    </source>
</evidence>
<evidence type="ECO:0000256" key="3">
    <source>
        <dbReference type="PROSITE-ProRule" id="PRU00090"/>
    </source>
</evidence>
<dbReference type="AlphaFoldDB" id="A0A3M6UM72"/>
<dbReference type="PROSITE" id="PS50038">
    <property type="entry name" value="FZ"/>
    <property type="match status" value="1"/>
</dbReference>
<keyword evidence="4" id="KW-1133">Transmembrane helix</keyword>
<evidence type="ECO:0000256" key="4">
    <source>
        <dbReference type="SAM" id="Phobius"/>
    </source>
</evidence>
<dbReference type="InterPro" id="IPR015526">
    <property type="entry name" value="Frizzled/SFRP"/>
</dbReference>
<dbReference type="GO" id="GO:0060070">
    <property type="term" value="P:canonical Wnt signaling pathway"/>
    <property type="evidence" value="ECO:0007669"/>
    <property type="project" value="TreeGrafter"/>
</dbReference>
<keyword evidence="4" id="KW-0472">Membrane</keyword>
<dbReference type="OrthoDB" id="5985572at2759"/>
<dbReference type="GO" id="GO:0035567">
    <property type="term" value="P:non-canonical Wnt signaling pathway"/>
    <property type="evidence" value="ECO:0007669"/>
    <property type="project" value="TreeGrafter"/>
</dbReference>
<evidence type="ECO:0000313" key="7">
    <source>
        <dbReference type="Proteomes" id="UP000275408"/>
    </source>
</evidence>
<dbReference type="PANTHER" id="PTHR11309">
    <property type="entry name" value="FRIZZLED"/>
    <property type="match status" value="1"/>
</dbReference>
<dbReference type="Gene3D" id="1.10.2000.10">
    <property type="entry name" value="Frizzled cysteine-rich domain"/>
    <property type="match status" value="1"/>
</dbReference>
<dbReference type="Proteomes" id="UP000275408">
    <property type="component" value="Unassembled WGS sequence"/>
</dbReference>
<dbReference type="STRING" id="46731.A0A3M6UM72"/>
<keyword evidence="4" id="KW-0812">Transmembrane</keyword>
<proteinExistence type="predicted"/>
<feature type="non-terminal residue" evidence="6">
    <location>
        <position position="1"/>
    </location>
</feature>
<dbReference type="SUPFAM" id="SSF63501">
    <property type="entry name" value="Frizzled cysteine-rich domain"/>
    <property type="match status" value="1"/>
</dbReference>
<dbReference type="InterPro" id="IPR036790">
    <property type="entry name" value="Frizzled_dom_sf"/>
</dbReference>
<organism evidence="6 7">
    <name type="scientific">Pocillopora damicornis</name>
    <name type="common">Cauliflower coral</name>
    <name type="synonym">Millepora damicornis</name>
    <dbReference type="NCBI Taxonomy" id="46731"/>
    <lineage>
        <taxon>Eukaryota</taxon>
        <taxon>Metazoa</taxon>
        <taxon>Cnidaria</taxon>
        <taxon>Anthozoa</taxon>
        <taxon>Hexacorallia</taxon>
        <taxon>Scleractinia</taxon>
        <taxon>Astrocoeniina</taxon>
        <taxon>Pocilloporidae</taxon>
        <taxon>Pocillopora</taxon>
    </lineage>
</organism>
<evidence type="ECO:0000256" key="2">
    <source>
        <dbReference type="ARBA" id="ARBA00023157"/>
    </source>
</evidence>
<feature type="transmembrane region" description="Helical" evidence="4">
    <location>
        <begin position="20"/>
        <end position="38"/>
    </location>
</feature>
<evidence type="ECO:0000256" key="1">
    <source>
        <dbReference type="ARBA" id="ARBA00022473"/>
    </source>
</evidence>
<dbReference type="SMART" id="SM00063">
    <property type="entry name" value="FRI"/>
    <property type="match status" value="1"/>
</dbReference>
<keyword evidence="1" id="KW-0217">Developmental protein</keyword>
<feature type="domain" description="FZ" evidence="5">
    <location>
        <begin position="45"/>
        <end position="160"/>
    </location>
</feature>
<keyword evidence="2" id="KW-1015">Disulfide bond</keyword>
<accession>A0A3M6UM72</accession>
<reference evidence="6 7" key="1">
    <citation type="journal article" date="2018" name="Sci. Rep.">
        <title>Comparative analysis of the Pocillopora damicornis genome highlights role of immune system in coral evolution.</title>
        <authorList>
            <person name="Cunning R."/>
            <person name="Bay R.A."/>
            <person name="Gillette P."/>
            <person name="Baker A.C."/>
            <person name="Traylor-Knowles N."/>
        </authorList>
    </citation>
    <scope>NUCLEOTIDE SEQUENCE [LARGE SCALE GENOMIC DNA]</scope>
    <source>
        <strain evidence="6">RSMAS</strain>
        <tissue evidence="6">Whole animal</tissue>
    </source>
</reference>
<dbReference type="GO" id="GO:0042813">
    <property type="term" value="F:Wnt receptor activity"/>
    <property type="evidence" value="ECO:0007669"/>
    <property type="project" value="TreeGrafter"/>
</dbReference>
<dbReference type="Pfam" id="PF01392">
    <property type="entry name" value="Fz"/>
    <property type="match status" value="1"/>
</dbReference>
<evidence type="ECO:0000259" key="5">
    <source>
        <dbReference type="PROSITE" id="PS50038"/>
    </source>
</evidence>
<dbReference type="PANTHER" id="PTHR11309:SF47">
    <property type="entry name" value="FRIZZLED"/>
    <property type="match status" value="1"/>
</dbReference>